<reference evidence="2" key="1">
    <citation type="journal article" date="2019" name="Int. J. Syst. Evol. Microbiol.">
        <title>The Global Catalogue of Microorganisms (GCM) 10K type strain sequencing project: providing services to taxonomists for standard genome sequencing and annotation.</title>
        <authorList>
            <consortium name="The Broad Institute Genomics Platform"/>
            <consortium name="The Broad Institute Genome Sequencing Center for Infectious Disease"/>
            <person name="Wu L."/>
            <person name="Ma J."/>
        </authorList>
    </citation>
    <scope>NUCLEOTIDE SEQUENCE [LARGE SCALE GENOMIC DNA]</scope>
    <source>
        <strain evidence="2">CCUG 49560</strain>
    </source>
</reference>
<dbReference type="Proteomes" id="UP001595891">
    <property type="component" value="Unassembled WGS sequence"/>
</dbReference>
<protein>
    <recommendedName>
        <fullName evidence="3">DUF4935 domain-containing protein</fullName>
    </recommendedName>
</protein>
<organism evidence="1 2">
    <name type="scientific">Sphaerisporangium corydalis</name>
    <dbReference type="NCBI Taxonomy" id="1441875"/>
    <lineage>
        <taxon>Bacteria</taxon>
        <taxon>Bacillati</taxon>
        <taxon>Actinomycetota</taxon>
        <taxon>Actinomycetes</taxon>
        <taxon>Streptosporangiales</taxon>
        <taxon>Streptosporangiaceae</taxon>
        <taxon>Sphaerisporangium</taxon>
    </lineage>
</organism>
<dbReference type="RefSeq" id="WP_262845892.1">
    <property type="nucleotide sequence ID" value="NZ_JANZYP010000042.1"/>
</dbReference>
<evidence type="ECO:0000313" key="1">
    <source>
        <dbReference type="EMBL" id="MFC4591832.1"/>
    </source>
</evidence>
<gene>
    <name evidence="1" type="ORF">ACFO8L_37490</name>
</gene>
<dbReference type="EMBL" id="JBHSFN010000038">
    <property type="protein sequence ID" value="MFC4591832.1"/>
    <property type="molecule type" value="Genomic_DNA"/>
</dbReference>
<name>A0ABV9ETA8_9ACTN</name>
<evidence type="ECO:0000313" key="2">
    <source>
        <dbReference type="Proteomes" id="UP001595891"/>
    </source>
</evidence>
<comment type="caution">
    <text evidence="1">The sequence shown here is derived from an EMBL/GenBank/DDBJ whole genome shotgun (WGS) entry which is preliminary data.</text>
</comment>
<accession>A0ABV9ETA8</accession>
<evidence type="ECO:0008006" key="3">
    <source>
        <dbReference type="Google" id="ProtNLM"/>
    </source>
</evidence>
<proteinExistence type="predicted"/>
<keyword evidence="2" id="KW-1185">Reference proteome</keyword>
<sequence>MDVTPYLNRTHLTFFIDTNIIGDRDEPVVTLVRLRTEGWINLQRTDTVDTELAKARREIRAKLTEESAQYPESYGPLVLDHSRTDTSVLGDEEDTRRLQKIFSIMRPGASWEKVRENHIRDAMHVSTAIRYGGDGFVTKDTGILRSEHLIAAEFGFRIYHPQQALEEAFSRVSNMRELHRREPDRGQLPPWP</sequence>